<accession>A0A183J2I6</accession>
<dbReference type="EMBL" id="UZAM01013581">
    <property type="protein sequence ID" value="VDP28788.1"/>
    <property type="molecule type" value="Genomic_DNA"/>
</dbReference>
<dbReference type="InterPro" id="IPR024317">
    <property type="entry name" value="Dynein_heavy_chain_D4_dom"/>
</dbReference>
<dbReference type="GO" id="GO:0007018">
    <property type="term" value="P:microtubule-based movement"/>
    <property type="evidence" value="ECO:0007669"/>
    <property type="project" value="InterPro"/>
</dbReference>
<feature type="coiled-coil region" evidence="2">
    <location>
        <begin position="394"/>
        <end position="425"/>
    </location>
</feature>
<evidence type="ECO:0000256" key="2">
    <source>
        <dbReference type="SAM" id="Coils"/>
    </source>
</evidence>
<evidence type="ECO:0000313" key="6">
    <source>
        <dbReference type="Proteomes" id="UP000270296"/>
    </source>
</evidence>
<protein>
    <submittedName>
        <fullName evidence="7">AAA_8 domain-containing protein</fullName>
    </submittedName>
</protein>
<dbReference type="GO" id="GO:0045505">
    <property type="term" value="F:dynein intermediate chain binding"/>
    <property type="evidence" value="ECO:0007669"/>
    <property type="project" value="InterPro"/>
</dbReference>
<dbReference type="SUPFAM" id="SSF52540">
    <property type="entry name" value="P-loop containing nucleoside triphosphate hydrolases"/>
    <property type="match status" value="1"/>
</dbReference>
<dbReference type="InterPro" id="IPR027417">
    <property type="entry name" value="P-loop_NTPase"/>
</dbReference>
<name>A0A183J2I6_9BILA</name>
<evidence type="ECO:0000259" key="3">
    <source>
        <dbReference type="Pfam" id="PF12780"/>
    </source>
</evidence>
<feature type="domain" description="Dynein 2 heavy chain 1 cytoplasmic ATPase lid" evidence="4">
    <location>
        <begin position="1"/>
        <end position="50"/>
    </location>
</feature>
<proteinExistence type="inferred from homology"/>
<dbReference type="WBParaSite" id="SBAD_0001044401-mRNA-1">
    <property type="protein sequence ID" value="SBAD_0001044401-mRNA-1"/>
    <property type="gene ID" value="SBAD_0001044401"/>
</dbReference>
<dbReference type="InterPro" id="IPR026983">
    <property type="entry name" value="DHC"/>
</dbReference>
<reference evidence="7" key="1">
    <citation type="submission" date="2016-06" db="UniProtKB">
        <authorList>
            <consortium name="WormBaseParasite"/>
        </authorList>
    </citation>
    <scope>IDENTIFICATION</scope>
</reference>
<keyword evidence="2" id="KW-0175">Coiled coil</keyword>
<dbReference type="InterPro" id="IPR054354">
    <property type="entry name" value="DYNC2H1-like_lid"/>
</dbReference>
<sequence length="452" mass="50820">MFSLRTLAQWTQGLRRYCLKSGDPPNAMLEVFAYEANRLFRDRLVNDHDRSEFDSMLQASLSSLWGANATNALSGGYYVTLHADVAASLGKQTPKLHHVSIEEFATVVAKTMKRFSSDVRYTDLALIEEFLNLCAQIDRVITRCKGSLLLVGRPGVGRRSAASLLAYAHQMPCVVLPGSKESGIASFKSMIKQSLVQAGINGEHMLLLLEDFQITDPEYIEILNSLLLSGEVPDLFKLEELETLLKPLRERMSQEMYQETVQSYFTKTATENETETNFGKDAEVLTLNEDTVSQMVAIANSVKNDLTDCPKKFVTFVYQFICLYKNKRRTVASRYERLKLGVTKLNEARNAVAAMNDDAQKKSKLLADKQAEADCMLQGITSSMSVTNEQKSGMESLKMESEKESARIEKQKKVIEAQLAQVSKNEFIPSTICFRAFVRQCQNQEGIQKRSM</sequence>
<evidence type="ECO:0000256" key="1">
    <source>
        <dbReference type="ARBA" id="ARBA00008887"/>
    </source>
</evidence>
<dbReference type="PANTHER" id="PTHR45703:SF22">
    <property type="entry name" value="DYNEIN CYTOPLASMIC 2 HEAVY CHAIN 1"/>
    <property type="match status" value="1"/>
</dbReference>
<keyword evidence="6" id="KW-1185">Reference proteome</keyword>
<dbReference type="GO" id="GO:0030286">
    <property type="term" value="C:dynein complex"/>
    <property type="evidence" value="ECO:0007669"/>
    <property type="project" value="InterPro"/>
</dbReference>
<dbReference type="Proteomes" id="UP000270296">
    <property type="component" value="Unassembled WGS sequence"/>
</dbReference>
<dbReference type="PANTHER" id="PTHR45703">
    <property type="entry name" value="DYNEIN HEAVY CHAIN"/>
    <property type="match status" value="1"/>
</dbReference>
<evidence type="ECO:0000313" key="7">
    <source>
        <dbReference type="WBParaSite" id="SBAD_0001044401-mRNA-1"/>
    </source>
</evidence>
<gene>
    <name evidence="5" type="ORF">SBAD_LOCUS10085</name>
</gene>
<dbReference type="Gene3D" id="1.10.287.2610">
    <property type="match status" value="1"/>
</dbReference>
<dbReference type="Gene3D" id="3.40.50.300">
    <property type="entry name" value="P-loop containing nucleotide triphosphate hydrolases"/>
    <property type="match status" value="1"/>
</dbReference>
<evidence type="ECO:0000313" key="5">
    <source>
        <dbReference type="EMBL" id="VDP28788.1"/>
    </source>
</evidence>
<feature type="domain" description="Dynein heavy chain AAA module D4" evidence="3">
    <location>
        <begin position="123"/>
        <end position="267"/>
    </location>
</feature>
<organism evidence="7">
    <name type="scientific">Soboliphyme baturini</name>
    <dbReference type="NCBI Taxonomy" id="241478"/>
    <lineage>
        <taxon>Eukaryota</taxon>
        <taxon>Metazoa</taxon>
        <taxon>Ecdysozoa</taxon>
        <taxon>Nematoda</taxon>
        <taxon>Enoplea</taxon>
        <taxon>Dorylaimia</taxon>
        <taxon>Dioctophymatida</taxon>
        <taxon>Dioctophymatoidea</taxon>
        <taxon>Soboliphymatidae</taxon>
        <taxon>Soboliphyme</taxon>
    </lineage>
</organism>
<comment type="similarity">
    <text evidence="1">Belongs to the dynein heavy chain family.</text>
</comment>
<dbReference type="Pfam" id="PF22597">
    <property type="entry name" value="DYN_lid"/>
    <property type="match status" value="1"/>
</dbReference>
<dbReference type="GO" id="GO:0051959">
    <property type="term" value="F:dynein light intermediate chain binding"/>
    <property type="evidence" value="ECO:0007669"/>
    <property type="project" value="InterPro"/>
</dbReference>
<dbReference type="AlphaFoldDB" id="A0A183J2I6"/>
<dbReference type="Gene3D" id="1.20.920.30">
    <property type="match status" value="1"/>
</dbReference>
<dbReference type="Pfam" id="PF12780">
    <property type="entry name" value="AAA_8"/>
    <property type="match status" value="1"/>
</dbReference>
<dbReference type="OrthoDB" id="5593012at2759"/>
<evidence type="ECO:0000259" key="4">
    <source>
        <dbReference type="Pfam" id="PF22597"/>
    </source>
</evidence>
<reference evidence="5 6" key="2">
    <citation type="submission" date="2018-11" db="EMBL/GenBank/DDBJ databases">
        <authorList>
            <consortium name="Pathogen Informatics"/>
        </authorList>
    </citation>
    <scope>NUCLEOTIDE SEQUENCE [LARGE SCALE GENOMIC DNA]</scope>
</reference>